<dbReference type="PROSITE" id="PS51144">
    <property type="entry name" value="ALPHA_CA_2"/>
    <property type="match status" value="1"/>
</dbReference>
<dbReference type="InterPro" id="IPR036398">
    <property type="entry name" value="CA_dom_sf"/>
</dbReference>
<comment type="similarity">
    <text evidence="3">Belongs to the alpha-class carbonic anhydrase family.</text>
</comment>
<dbReference type="AlphaFoldDB" id="A0A7J6ED13"/>
<dbReference type="EMBL" id="JAATIQ010000431">
    <property type="protein sequence ID" value="KAF4356337.1"/>
    <property type="molecule type" value="Genomic_DNA"/>
</dbReference>
<evidence type="ECO:0000256" key="2">
    <source>
        <dbReference type="ARBA" id="ARBA00004470"/>
    </source>
</evidence>
<name>A0A7J6ED13_CANSA</name>
<evidence type="ECO:0000256" key="4">
    <source>
        <dbReference type="SAM" id="MobiDB-lite"/>
    </source>
</evidence>
<dbReference type="Proteomes" id="UP000583929">
    <property type="component" value="Unassembled WGS sequence"/>
</dbReference>
<dbReference type="InterPro" id="IPR023561">
    <property type="entry name" value="Carbonic_anhydrase_a-class"/>
</dbReference>
<feature type="region of interest" description="Disordered" evidence="4">
    <location>
        <begin position="24"/>
        <end position="57"/>
    </location>
</feature>
<feature type="domain" description="Alpha-carbonic anhydrase" evidence="5">
    <location>
        <begin position="1"/>
        <end position="189"/>
    </location>
</feature>
<accession>A0A7J6ED13</accession>
<comment type="caution">
    <text evidence="6">The sequence shown here is derived from an EMBL/GenBank/DDBJ whole genome shotgun (WGS) entry which is preliminary data.</text>
</comment>
<dbReference type="SUPFAM" id="SSF51069">
    <property type="entry name" value="Carbonic anhydrase"/>
    <property type="match status" value="2"/>
</dbReference>
<dbReference type="PANTHER" id="PTHR18952">
    <property type="entry name" value="CARBONIC ANHYDRASE"/>
    <property type="match status" value="1"/>
</dbReference>
<dbReference type="GO" id="GO:0006730">
    <property type="term" value="P:one-carbon metabolic process"/>
    <property type="evidence" value="ECO:0007669"/>
    <property type="project" value="TreeGrafter"/>
</dbReference>
<evidence type="ECO:0000256" key="1">
    <source>
        <dbReference type="ARBA" id="ARBA00002904"/>
    </source>
</evidence>
<protein>
    <recommendedName>
        <fullName evidence="5">Alpha-carbonic anhydrase domain-containing protein</fullName>
    </recommendedName>
</protein>
<dbReference type="PANTHER" id="PTHR18952:SF271">
    <property type="entry name" value="ALPHA CARBONIC ANHYDRASE 4-RELATED"/>
    <property type="match status" value="1"/>
</dbReference>
<dbReference type="GO" id="GO:0004089">
    <property type="term" value="F:carbonate dehydratase activity"/>
    <property type="evidence" value="ECO:0007669"/>
    <property type="project" value="InterPro"/>
</dbReference>
<comment type="subcellular location">
    <subcellularLocation>
        <location evidence="2">Plastid</location>
        <location evidence="2">Chloroplast stroma</location>
    </subcellularLocation>
</comment>
<evidence type="ECO:0000256" key="3">
    <source>
        <dbReference type="ARBA" id="ARBA00006365"/>
    </source>
</evidence>
<dbReference type="GO" id="GO:0009570">
    <property type="term" value="C:chloroplast stroma"/>
    <property type="evidence" value="ECO:0007669"/>
    <property type="project" value="UniProtKB-SubCell"/>
</dbReference>
<sequence length="189" mass="20913">MHHCVSSPMLPEHNDAVHHTACVPDQNTTEAPDPNTTEVTPANSIPATSIPHTGVINNTPASTAGADFLSGNNESTFSYNEGSSKGPKKWGQIDSHWKICNNGKLQSPIDLLHQKVQDFPNLEIIKFGSKEYYRYIGSLTIPPCTEGVIWTIFRKVRTVSREQGFEVNARPTQQLNGRPVWMYTPRGGN</sequence>
<keyword evidence="7" id="KW-1185">Reference proteome</keyword>
<dbReference type="InterPro" id="IPR001148">
    <property type="entry name" value="CA_dom"/>
</dbReference>
<evidence type="ECO:0000259" key="5">
    <source>
        <dbReference type="PROSITE" id="PS51144"/>
    </source>
</evidence>
<gene>
    <name evidence="6" type="ORF">G4B88_001212</name>
</gene>
<evidence type="ECO:0000313" key="7">
    <source>
        <dbReference type="Proteomes" id="UP000583929"/>
    </source>
</evidence>
<dbReference type="Gene3D" id="3.10.200.10">
    <property type="entry name" value="Alpha carbonic anhydrase"/>
    <property type="match status" value="2"/>
</dbReference>
<comment type="function">
    <text evidence="1">Reversible hydration of carbon dioxide.</text>
</comment>
<feature type="compositionally biased region" description="Polar residues" evidence="4">
    <location>
        <begin position="25"/>
        <end position="57"/>
    </location>
</feature>
<reference evidence="6 7" key="1">
    <citation type="journal article" date="2020" name="bioRxiv">
        <title>Sequence and annotation of 42 cannabis genomes reveals extensive copy number variation in cannabinoid synthesis and pathogen resistance genes.</title>
        <authorList>
            <person name="Mckernan K.J."/>
            <person name="Helbert Y."/>
            <person name="Kane L.T."/>
            <person name="Ebling H."/>
            <person name="Zhang L."/>
            <person name="Liu B."/>
            <person name="Eaton Z."/>
            <person name="Mclaughlin S."/>
            <person name="Kingan S."/>
            <person name="Baybayan P."/>
            <person name="Concepcion G."/>
            <person name="Jordan M."/>
            <person name="Riva A."/>
            <person name="Barbazuk W."/>
            <person name="Harkins T."/>
        </authorList>
    </citation>
    <scope>NUCLEOTIDE SEQUENCE [LARGE SCALE GENOMIC DNA]</scope>
    <source>
        <strain evidence="7">cv. Jamaican Lion 4</strain>
        <tissue evidence="6">Leaf</tissue>
    </source>
</reference>
<evidence type="ECO:0000313" key="6">
    <source>
        <dbReference type="EMBL" id="KAF4356337.1"/>
    </source>
</evidence>
<dbReference type="GO" id="GO:0008270">
    <property type="term" value="F:zinc ion binding"/>
    <property type="evidence" value="ECO:0007669"/>
    <property type="project" value="InterPro"/>
</dbReference>
<organism evidence="6 7">
    <name type="scientific">Cannabis sativa</name>
    <name type="common">Hemp</name>
    <name type="synonym">Marijuana</name>
    <dbReference type="NCBI Taxonomy" id="3483"/>
    <lineage>
        <taxon>Eukaryota</taxon>
        <taxon>Viridiplantae</taxon>
        <taxon>Streptophyta</taxon>
        <taxon>Embryophyta</taxon>
        <taxon>Tracheophyta</taxon>
        <taxon>Spermatophyta</taxon>
        <taxon>Magnoliopsida</taxon>
        <taxon>eudicotyledons</taxon>
        <taxon>Gunneridae</taxon>
        <taxon>Pentapetalae</taxon>
        <taxon>rosids</taxon>
        <taxon>fabids</taxon>
        <taxon>Rosales</taxon>
        <taxon>Cannabaceae</taxon>
        <taxon>Cannabis</taxon>
    </lineage>
</organism>
<proteinExistence type="inferred from homology"/>
<dbReference type="Pfam" id="PF00194">
    <property type="entry name" value="Carb_anhydrase"/>
    <property type="match status" value="1"/>
</dbReference>
<dbReference type="SMART" id="SM01057">
    <property type="entry name" value="Carb_anhydrase"/>
    <property type="match status" value="1"/>
</dbReference>